<dbReference type="Pfam" id="PF00248">
    <property type="entry name" value="Aldo_ket_red"/>
    <property type="match status" value="1"/>
</dbReference>
<dbReference type="GO" id="GO:0016491">
    <property type="term" value="F:oxidoreductase activity"/>
    <property type="evidence" value="ECO:0007669"/>
    <property type="project" value="UniProtKB-KW"/>
</dbReference>
<dbReference type="RefSeq" id="XP_020118680.1">
    <property type="nucleotide sequence ID" value="XM_020268750.1"/>
</dbReference>
<accession>A0A225ASI1</accession>
<feature type="site" description="Lowers pKa of active site Tyr" evidence="8">
    <location>
        <position position="77"/>
    </location>
</feature>
<evidence type="ECO:0000256" key="1">
    <source>
        <dbReference type="ARBA" id="ARBA00012845"/>
    </source>
</evidence>
<dbReference type="PRINTS" id="PR00069">
    <property type="entry name" value="ALDKETRDTASE"/>
</dbReference>
<comment type="catalytic activity">
    <reaction evidence="4">
        <text>xylitol + NADP(+) = D-xylose + NADPH + H(+)</text>
        <dbReference type="Rhea" id="RHEA:27445"/>
        <dbReference type="ChEBI" id="CHEBI:15378"/>
        <dbReference type="ChEBI" id="CHEBI:17151"/>
        <dbReference type="ChEBI" id="CHEBI:53455"/>
        <dbReference type="ChEBI" id="CHEBI:57783"/>
        <dbReference type="ChEBI" id="CHEBI:58349"/>
        <dbReference type="EC" id="1.1.1.307"/>
    </reaction>
</comment>
<protein>
    <recommendedName>
        <fullName evidence="1">D-xylose reductase [NAD(P)H]</fullName>
        <ecNumber evidence="1">1.1.1.307</ecNumber>
    </recommendedName>
</protein>
<name>A0A225ASI1_TALAT</name>
<evidence type="ECO:0000256" key="5">
    <source>
        <dbReference type="ARBA" id="ARBA00049485"/>
    </source>
</evidence>
<dbReference type="PANTHER" id="PTHR11732">
    <property type="entry name" value="ALDO/KETO REDUCTASE"/>
    <property type="match status" value="1"/>
</dbReference>
<dbReference type="STRING" id="1441469.A0A225ASI1"/>
<dbReference type="CDD" id="cd19071">
    <property type="entry name" value="AKR_AKR1-5-like"/>
    <property type="match status" value="1"/>
</dbReference>
<sequence>MSFQNQKTFKLNTGAEIPAIGLGTWQDEGAQEAAVLAALKAGYRHIDTARCYGTEPAVGKAIKQSGVPRNDIFVTSKLWNNRHHPDDVGLALQETLDDLGLEYLDLFLMHWPVAFKRGDDPFPSDKDGRLITDNIDYLDVSSPSFYQSHPRESRITDKMKTYKAMEALLKTGKTKAIGISNFSKKEVERILENASTVPAVHQMELHPWLQQKDFTEFHKQKGIHVTQYSPFGNQNEIYGSREKYGQLVNDEKLVKIGKKYGKTSNQVALAWGISHGRSVIPKSKSPERIKQNFDIAFKLDDSDIKEIDQLDKKLRFNDSSKDFGYELFTDLEGKQK</sequence>
<dbReference type="Proteomes" id="UP000214365">
    <property type="component" value="Unassembled WGS sequence"/>
</dbReference>
<comment type="catalytic activity">
    <reaction evidence="5">
        <text>xylitol + NAD(+) = D-xylose + NADH + H(+)</text>
        <dbReference type="Rhea" id="RHEA:27441"/>
        <dbReference type="ChEBI" id="CHEBI:15378"/>
        <dbReference type="ChEBI" id="CHEBI:17151"/>
        <dbReference type="ChEBI" id="CHEBI:53455"/>
        <dbReference type="ChEBI" id="CHEBI:57540"/>
        <dbReference type="ChEBI" id="CHEBI:57945"/>
        <dbReference type="EC" id="1.1.1.307"/>
    </reaction>
</comment>
<dbReference type="PIRSF" id="PIRSF000097">
    <property type="entry name" value="AKR"/>
    <property type="match status" value="1"/>
</dbReference>
<dbReference type="SUPFAM" id="SSF51430">
    <property type="entry name" value="NAD(P)-linked oxidoreductase"/>
    <property type="match status" value="1"/>
</dbReference>
<comment type="caution">
    <text evidence="10">The sequence shown here is derived from an EMBL/GenBank/DDBJ whole genome shotgun (WGS) entry which is preliminary data.</text>
</comment>
<feature type="active site" description="Proton donor" evidence="6">
    <location>
        <position position="52"/>
    </location>
</feature>
<organism evidence="10 11">
    <name type="scientific">Talaromyces atroroseus</name>
    <dbReference type="NCBI Taxonomy" id="1441469"/>
    <lineage>
        <taxon>Eukaryota</taxon>
        <taxon>Fungi</taxon>
        <taxon>Dikarya</taxon>
        <taxon>Ascomycota</taxon>
        <taxon>Pezizomycotina</taxon>
        <taxon>Eurotiomycetes</taxon>
        <taxon>Eurotiomycetidae</taxon>
        <taxon>Eurotiales</taxon>
        <taxon>Trichocomaceae</taxon>
        <taxon>Talaromyces</taxon>
        <taxon>Talaromyces sect. Trachyspermi</taxon>
    </lineage>
</organism>
<dbReference type="Gene3D" id="3.20.20.100">
    <property type="entry name" value="NADP-dependent oxidoreductase domain"/>
    <property type="match status" value="1"/>
</dbReference>
<evidence type="ECO:0000256" key="8">
    <source>
        <dbReference type="PIRSR" id="PIRSR000097-3"/>
    </source>
</evidence>
<comment type="function">
    <text evidence="3">Catalyzes the initial reaction in the xylose utilization pathway by reducing D-xylose into xylitol. Xylose is a major component of hemicelluloses such as xylan. Most fungi utilize D-xylose via three enzymatic reactions, xylose reductase (XR), xylitol dehydrogenase (XDH), and xylulokinase, to form xylulose 5-phosphate, which enters pentose phosphate pathway.</text>
</comment>
<dbReference type="OrthoDB" id="416253at2759"/>
<dbReference type="InterPro" id="IPR020471">
    <property type="entry name" value="AKR"/>
</dbReference>
<dbReference type="PROSITE" id="PS00062">
    <property type="entry name" value="ALDOKETO_REDUCTASE_2"/>
    <property type="match status" value="1"/>
</dbReference>
<dbReference type="EMBL" id="LFMY01000009">
    <property type="protein sequence ID" value="OKL58559.1"/>
    <property type="molecule type" value="Genomic_DNA"/>
</dbReference>
<evidence type="ECO:0000256" key="7">
    <source>
        <dbReference type="PIRSR" id="PIRSR000097-2"/>
    </source>
</evidence>
<dbReference type="InterPro" id="IPR018170">
    <property type="entry name" value="Aldo/ket_reductase_CS"/>
</dbReference>
<reference evidence="10 11" key="1">
    <citation type="submission" date="2015-06" db="EMBL/GenBank/DDBJ databases">
        <title>Talaromyces atroroseus IBT 11181 draft genome.</title>
        <authorList>
            <person name="Rasmussen K.B."/>
            <person name="Rasmussen S."/>
            <person name="Petersen B."/>
            <person name="Sicheritz-Ponten T."/>
            <person name="Mortensen U.H."/>
            <person name="Thrane U."/>
        </authorList>
    </citation>
    <scope>NUCLEOTIDE SEQUENCE [LARGE SCALE GENOMIC DNA]</scope>
    <source>
        <strain evidence="10 11">IBT 11181</strain>
    </source>
</reference>
<keyword evidence="11" id="KW-1185">Reference proteome</keyword>
<evidence type="ECO:0000256" key="3">
    <source>
        <dbReference type="ARBA" id="ARBA00025065"/>
    </source>
</evidence>
<dbReference type="EC" id="1.1.1.307" evidence="1"/>
<dbReference type="InterPro" id="IPR023210">
    <property type="entry name" value="NADP_OxRdtase_dom"/>
</dbReference>
<keyword evidence="2" id="KW-0560">Oxidoreductase</keyword>
<dbReference type="AlphaFoldDB" id="A0A225ASI1"/>
<evidence type="ECO:0000256" key="2">
    <source>
        <dbReference type="ARBA" id="ARBA00023002"/>
    </source>
</evidence>
<dbReference type="GeneID" id="31005815"/>
<feature type="binding site" evidence="7">
    <location>
        <position position="110"/>
    </location>
    <ligand>
        <name>substrate</name>
    </ligand>
</feature>
<evidence type="ECO:0000256" key="4">
    <source>
        <dbReference type="ARBA" id="ARBA00047534"/>
    </source>
</evidence>
<evidence type="ECO:0000256" key="6">
    <source>
        <dbReference type="PIRSR" id="PIRSR000097-1"/>
    </source>
</evidence>
<dbReference type="PROSITE" id="PS00063">
    <property type="entry name" value="ALDOKETO_REDUCTASE_3"/>
    <property type="match status" value="1"/>
</dbReference>
<gene>
    <name evidence="10" type="ORF">UA08_06059</name>
</gene>
<proteinExistence type="predicted"/>
<dbReference type="PROSITE" id="PS00798">
    <property type="entry name" value="ALDOKETO_REDUCTASE_1"/>
    <property type="match status" value="1"/>
</dbReference>
<dbReference type="InterPro" id="IPR036812">
    <property type="entry name" value="NAD(P)_OxRdtase_dom_sf"/>
</dbReference>
<feature type="domain" description="NADP-dependent oxidoreductase" evidence="9">
    <location>
        <begin position="20"/>
        <end position="311"/>
    </location>
</feature>
<evidence type="ECO:0000259" key="9">
    <source>
        <dbReference type="Pfam" id="PF00248"/>
    </source>
</evidence>
<evidence type="ECO:0000313" key="10">
    <source>
        <dbReference type="EMBL" id="OKL58559.1"/>
    </source>
</evidence>
<evidence type="ECO:0000313" key="11">
    <source>
        <dbReference type="Proteomes" id="UP000214365"/>
    </source>
</evidence>